<evidence type="ECO:0000256" key="1">
    <source>
        <dbReference type="ARBA" id="ARBA00004370"/>
    </source>
</evidence>
<evidence type="ECO:0000313" key="5">
    <source>
        <dbReference type="Proteomes" id="UP000648257"/>
    </source>
</evidence>
<name>A0ABR6X688_9BURK</name>
<evidence type="ECO:0000256" key="3">
    <source>
        <dbReference type="SAM" id="MobiDB-lite"/>
    </source>
</evidence>
<dbReference type="PANTHER" id="PTHR35603:SF2">
    <property type="entry name" value="OUTER MEMBRANE LIPOPROTEIN"/>
    <property type="match status" value="1"/>
</dbReference>
<dbReference type="Proteomes" id="UP000648257">
    <property type="component" value="Unassembled WGS sequence"/>
</dbReference>
<keyword evidence="5" id="KW-1185">Reference proteome</keyword>
<keyword evidence="2" id="KW-0472">Membrane</keyword>
<proteinExistence type="predicted"/>
<dbReference type="EMBL" id="JACOFW010000010">
    <property type="protein sequence ID" value="MBC3807871.1"/>
    <property type="molecule type" value="Genomic_DNA"/>
</dbReference>
<evidence type="ECO:0000313" key="4">
    <source>
        <dbReference type="EMBL" id="MBC3807871.1"/>
    </source>
</evidence>
<sequence length="202" mass="22298">MRKIALFAAILALSQLTGCVVHRYRSEPVRDYNSGYNTQYPRQYQDQYTTRYSNQYENSYSSNYSDNQTEIAQIVDIRNINEIRESSGGGAVVGAILGGIIGNQIGRNDDRSSYRGRGYGRHSGRSNDHDGGRAVATLGGAIIGGVIGNELDRGTTEQRGHTEITIRMGNGQTHAVVMSNSGQFRIGDRVRVGYRGGRWMII</sequence>
<organism evidence="4 5">
    <name type="scientific">Undibacterium seohonense</name>
    <dbReference type="NCBI Taxonomy" id="1344950"/>
    <lineage>
        <taxon>Bacteria</taxon>
        <taxon>Pseudomonadati</taxon>
        <taxon>Pseudomonadota</taxon>
        <taxon>Betaproteobacteria</taxon>
        <taxon>Burkholderiales</taxon>
        <taxon>Oxalobacteraceae</taxon>
        <taxon>Undibacterium</taxon>
    </lineage>
</organism>
<protein>
    <submittedName>
        <fullName evidence="4">Glycine zipper 2TM domain-containing protein</fullName>
    </submittedName>
</protein>
<comment type="subcellular location">
    <subcellularLocation>
        <location evidence="1">Membrane</location>
    </subcellularLocation>
</comment>
<gene>
    <name evidence="4" type="ORF">H8K52_10995</name>
</gene>
<comment type="caution">
    <text evidence="4">The sequence shown here is derived from an EMBL/GenBank/DDBJ whole genome shotgun (WGS) entry which is preliminary data.</text>
</comment>
<evidence type="ECO:0000256" key="2">
    <source>
        <dbReference type="ARBA" id="ARBA00023136"/>
    </source>
</evidence>
<dbReference type="RefSeq" id="WP_186922944.1">
    <property type="nucleotide sequence ID" value="NZ_JACOFW010000010.1"/>
</dbReference>
<accession>A0ABR6X688</accession>
<reference evidence="4 5" key="1">
    <citation type="submission" date="2020-08" db="EMBL/GenBank/DDBJ databases">
        <title>Novel species isolated from subtropical streams in China.</title>
        <authorList>
            <person name="Lu H."/>
        </authorList>
    </citation>
    <scope>NUCLEOTIDE SEQUENCE [LARGE SCALE GENOMIC DNA]</scope>
    <source>
        <strain evidence="4 5">KACC 16656</strain>
    </source>
</reference>
<feature type="region of interest" description="Disordered" evidence="3">
    <location>
        <begin position="108"/>
        <end position="131"/>
    </location>
</feature>
<dbReference type="InterPro" id="IPR051407">
    <property type="entry name" value="Bact_OM_lipoprot/Surf_antigen"/>
</dbReference>
<dbReference type="PANTHER" id="PTHR35603">
    <property type="match status" value="1"/>
</dbReference>